<reference evidence="7 8" key="1">
    <citation type="submission" date="2018-08" db="EMBL/GenBank/DDBJ databases">
        <title>A genome reference for cultivated species of the human gut microbiota.</title>
        <authorList>
            <person name="Zou Y."/>
            <person name="Xue W."/>
            <person name="Luo G."/>
        </authorList>
    </citation>
    <scope>NUCLEOTIDE SEQUENCE [LARGE SCALE GENOMIC DNA]</scope>
    <source>
        <strain evidence="7 8">TF08-11</strain>
    </source>
</reference>
<dbReference type="PROSITE" id="PS50045">
    <property type="entry name" value="SIGMA54_INTERACT_4"/>
    <property type="match status" value="1"/>
</dbReference>
<dbReference type="Proteomes" id="UP000260721">
    <property type="component" value="Unassembled WGS sequence"/>
</dbReference>
<dbReference type="GO" id="GO:0006355">
    <property type="term" value="P:regulation of DNA-templated transcription"/>
    <property type="evidence" value="ECO:0007669"/>
    <property type="project" value="InterPro"/>
</dbReference>
<dbReference type="InterPro" id="IPR027417">
    <property type="entry name" value="P-loop_NTPase"/>
</dbReference>
<name>A0A3E3E4X1_9FIRM</name>
<gene>
    <name evidence="7" type="ORF">DXC78_07130</name>
</gene>
<protein>
    <submittedName>
        <fullName evidence="7">PRD domain-containing protein</fullName>
    </submittedName>
</protein>
<dbReference type="GO" id="GO:0005524">
    <property type="term" value="F:ATP binding"/>
    <property type="evidence" value="ECO:0007669"/>
    <property type="project" value="UniProtKB-KW"/>
</dbReference>
<dbReference type="SUPFAM" id="SSF53062">
    <property type="entry name" value="PTS system fructose IIA component-like"/>
    <property type="match status" value="1"/>
</dbReference>
<dbReference type="PANTHER" id="PTHR32071:SF38">
    <property type="entry name" value="PSP OPERON TRANSCRIPTIONAL ACTIVATOR"/>
    <property type="match status" value="1"/>
</dbReference>
<keyword evidence="2" id="KW-0547">Nucleotide-binding</keyword>
<dbReference type="Pfam" id="PF03610">
    <property type="entry name" value="EIIA-man"/>
    <property type="match status" value="1"/>
</dbReference>
<keyword evidence="3" id="KW-0067">ATP-binding</keyword>
<dbReference type="SUPFAM" id="SSF63520">
    <property type="entry name" value="PTS-regulatory domain, PRD"/>
    <property type="match status" value="2"/>
</dbReference>
<dbReference type="RefSeq" id="WP_117446390.1">
    <property type="nucleotide sequence ID" value="NZ_CALCIP010000014.1"/>
</dbReference>
<accession>A0A3E3E4X1</accession>
<comment type="caution">
    <text evidence="7">The sequence shown here is derived from an EMBL/GenBank/DDBJ whole genome shotgun (WGS) entry which is preliminary data.</text>
</comment>
<evidence type="ECO:0000313" key="8">
    <source>
        <dbReference type="Proteomes" id="UP000260721"/>
    </source>
</evidence>
<dbReference type="STRING" id="1123313.GCA_000420345_01407"/>
<dbReference type="Gene3D" id="3.40.50.510">
    <property type="entry name" value="Phosphotransferase system, mannose-type IIA component"/>
    <property type="match status" value="1"/>
</dbReference>
<keyword evidence="1" id="KW-0808">Transferase</keyword>
<feature type="domain" description="Sigma-54 factor interaction" evidence="4">
    <location>
        <begin position="120"/>
        <end position="349"/>
    </location>
</feature>
<dbReference type="InterPro" id="IPR011608">
    <property type="entry name" value="PRD"/>
</dbReference>
<dbReference type="Gene3D" id="1.10.1790.10">
    <property type="entry name" value="PRD domain"/>
    <property type="match status" value="2"/>
</dbReference>
<evidence type="ECO:0000259" key="6">
    <source>
        <dbReference type="PROSITE" id="PS51372"/>
    </source>
</evidence>
<evidence type="ECO:0000256" key="3">
    <source>
        <dbReference type="ARBA" id="ARBA00022840"/>
    </source>
</evidence>
<feature type="domain" description="PTS EIIA type-4" evidence="5">
    <location>
        <begin position="574"/>
        <end position="714"/>
    </location>
</feature>
<sequence>MTTRIERISSYLKEQTDAILQDGLNNEPGIDALLCALDLHLDRANVSKDLNRLWKEGRAVKVQGKPVYYLDYTVLSRHFPNQYIPSIISKNENLTDFLSMQPYKKVHTENNYFNNTLDDMIGAKGSLSEVIINAKSAISYPPYGIHCLILGNAGVGKTLLTQRMYNFACQVRKADSIPFMTLSCQNYQENPQLFSEALFGSKTKNNSRYSPSIFETCKNGIIVLEQIDRLPFSCQTQLASILSRKRYHTIYQQDEQQLQSMIIATTSKNNDDCKIETLAKFMPIQLKMEDIDKRGIYEKIELIMDLFSEEAIHTHTTIRVHKDIIAWLASKKFPNNIIQMRNEIQISCSKAYMEINDPKKQIVYVSFQSLSLELLSQTENTQNLNSNIFSLLSCIPSDYLQFNQDGTSNAATIFKNAPNMFKEHRMRQFIDEFNVNVEELKDINHYVKENINVLKDCPSPQLEGLHKNINPYVYQVTMQKINERQLLKKLSEHPQLLYGILLHITNYISRIEHGQTGIDTSKSMTKYVYHNEYLCAKDIYQEFSSLYSFTPSEREIDFLASYLAIANQWINHINVAILVICHGKHIASEMVDYVKKSVQGTFFIDSIDFNEDMQLNDLLELACIKANDLNQGAGVLITCDMEPLTSVSEYIHKQTNIPTKSVNNINLMDLLNLTNQTTSPLNDLDQIRIKPDHEQKKIRKETQSEFIEQIKERVISKTVSFIDVNKSTSILETCLKNTLKELHMEYTDVLAIKYLCHCTNMLERIIRNETWDYQKSHLFMKENSYMIHVIEHGLEFAANSFSIKIPLSELIYVTQIFLPEEQY</sequence>
<dbReference type="PROSITE" id="PS51372">
    <property type="entry name" value="PRD_2"/>
    <property type="match status" value="2"/>
</dbReference>
<evidence type="ECO:0000259" key="5">
    <source>
        <dbReference type="PROSITE" id="PS51096"/>
    </source>
</evidence>
<dbReference type="GO" id="GO:0016020">
    <property type="term" value="C:membrane"/>
    <property type="evidence" value="ECO:0007669"/>
    <property type="project" value="InterPro"/>
</dbReference>
<dbReference type="InterPro" id="IPR036634">
    <property type="entry name" value="PRD_sf"/>
</dbReference>
<organism evidence="7 8">
    <name type="scientific">Faecalicoccus pleomorphus</name>
    <dbReference type="NCBI Taxonomy" id="1323"/>
    <lineage>
        <taxon>Bacteria</taxon>
        <taxon>Bacillati</taxon>
        <taxon>Bacillota</taxon>
        <taxon>Erysipelotrichia</taxon>
        <taxon>Erysipelotrichales</taxon>
        <taxon>Erysipelotrichaceae</taxon>
        <taxon>Faecalicoccus</taxon>
    </lineage>
</organism>
<dbReference type="SUPFAM" id="SSF52540">
    <property type="entry name" value="P-loop containing nucleoside triphosphate hydrolases"/>
    <property type="match status" value="1"/>
</dbReference>
<feature type="domain" description="PRD" evidence="6">
    <location>
        <begin position="468"/>
        <end position="573"/>
    </location>
</feature>
<dbReference type="Pfam" id="PF00158">
    <property type="entry name" value="Sigma54_activat"/>
    <property type="match status" value="1"/>
</dbReference>
<dbReference type="PANTHER" id="PTHR32071">
    <property type="entry name" value="TRANSCRIPTIONAL REGULATORY PROTEIN"/>
    <property type="match status" value="1"/>
</dbReference>
<evidence type="ECO:0000256" key="1">
    <source>
        <dbReference type="ARBA" id="ARBA00022679"/>
    </source>
</evidence>
<dbReference type="InterPro" id="IPR002078">
    <property type="entry name" value="Sigma_54_int"/>
</dbReference>
<dbReference type="AlphaFoldDB" id="A0A3E3E4X1"/>
<dbReference type="GO" id="GO:0016740">
    <property type="term" value="F:transferase activity"/>
    <property type="evidence" value="ECO:0007669"/>
    <property type="project" value="UniProtKB-KW"/>
</dbReference>
<dbReference type="InterPro" id="IPR004701">
    <property type="entry name" value="PTS_EIIA_man-typ"/>
</dbReference>
<dbReference type="Pfam" id="PF00874">
    <property type="entry name" value="PRD"/>
    <property type="match status" value="2"/>
</dbReference>
<evidence type="ECO:0000256" key="2">
    <source>
        <dbReference type="ARBA" id="ARBA00022741"/>
    </source>
</evidence>
<proteinExistence type="predicted"/>
<dbReference type="EMBL" id="QUSK01000014">
    <property type="protein sequence ID" value="RGD76268.1"/>
    <property type="molecule type" value="Genomic_DNA"/>
</dbReference>
<dbReference type="PROSITE" id="PS51096">
    <property type="entry name" value="PTS_EIIA_TYPE_4"/>
    <property type="match status" value="1"/>
</dbReference>
<dbReference type="GO" id="GO:0009401">
    <property type="term" value="P:phosphoenolpyruvate-dependent sugar phosphotransferase system"/>
    <property type="evidence" value="ECO:0007669"/>
    <property type="project" value="InterPro"/>
</dbReference>
<feature type="domain" description="PRD" evidence="6">
    <location>
        <begin position="722"/>
        <end position="823"/>
    </location>
</feature>
<dbReference type="InterPro" id="IPR036662">
    <property type="entry name" value="PTS_EIIA_man-typ_sf"/>
</dbReference>
<dbReference type="Gene3D" id="3.40.50.300">
    <property type="entry name" value="P-loop containing nucleotide triphosphate hydrolases"/>
    <property type="match status" value="1"/>
</dbReference>
<evidence type="ECO:0000259" key="4">
    <source>
        <dbReference type="PROSITE" id="PS50045"/>
    </source>
</evidence>
<evidence type="ECO:0000313" key="7">
    <source>
        <dbReference type="EMBL" id="RGD76268.1"/>
    </source>
</evidence>